<comment type="caution">
    <text evidence="1">The sequence shown here is derived from an EMBL/GenBank/DDBJ whole genome shotgun (WGS) entry which is preliminary data.</text>
</comment>
<sequence length="837" mass="96217">MTYKEKFQASQDKAHHQNIATKILREMSDLRSKAEGSSSVSRRWIWELIQNAKDVNNNGKVRIAVELILGKDPSLIFKHNGRPFTADNIRFLIEQISTKDRKKDDEGKRKTTGKFGTGFLTTHLLSEKVLIDAVAKEPGLDHRKFQLELDRTGFDLEEITDSVRKSKKSVENLDNLPPFEYYNENEFNTTFEYRLDDALGIKIAKVGLTDLIKCLPYSLAFVEEIESVELQPAGFKYNLLNTQSFQNGIKIITIGQTKNGNSSSSQLALLSKGFTTVALPISLDQNNTLSILSIKEEVPRLFCDFPLIGSEIFPFPLIINNPHFNPTDPRDGVYLTDSQRNPQIGENKTIIKEATELYFELLEYAAEQQWENLHLLAQIHRLRETPEWISDSWFKDEVLNPIQKKLLYTKIVNTANDSGPKSILTEDGEKYLWFPDSSKKEIRDKIWELARHWFPHRLPKREDIDIWHKLSWKDCGKLDVNQLAAFVEGCETLEKLASNIQNQNVHEWLDGFYELLKLEEKDYDSIVNTRLIFPNQNGALCKRDHLWGDAGDIDLVFKDILKLLDKDIRDELVAADLSITFPEEKIRNRTFAVKAIAGEVIEKTTDRETASHYKDALGKLLMWFQKNPELANQLFPDLYRRKHLLYDEEIIAENMDKAEQLADLLKEYNAKNLTQLRELIEKGQGADIGILPITQQILVSMGITSIDEWREALKDQDLAAMFAHESTPNEDLFVYVHGLIEQAKDRVIAHLKELEEYDVSGYDEIAPTTLAGIKKNGQDIYIIVRPAYNGEVIIYYGSEQNTLDFEYSELWADDGTDVKKITFGHILKKAKIRKFPI</sequence>
<evidence type="ECO:0000313" key="1">
    <source>
        <dbReference type="EMBL" id="GGC36275.1"/>
    </source>
</evidence>
<dbReference type="Gene3D" id="3.30.565.10">
    <property type="entry name" value="Histidine kinase-like ATPase, C-terminal domain"/>
    <property type="match status" value="1"/>
</dbReference>
<accession>A0ABQ1MEV4</accession>
<name>A0ABQ1MEV4_9BACT</name>
<protein>
    <recommendedName>
        <fullName evidence="3">ATP-binding protein</fullName>
    </recommendedName>
</protein>
<proteinExistence type="predicted"/>
<gene>
    <name evidence="1" type="ORF">GCM10011506_22080</name>
</gene>
<dbReference type="NCBIfam" id="NF047352">
    <property type="entry name" value="P_loop_sacsin"/>
    <property type="match status" value="1"/>
</dbReference>
<evidence type="ECO:0008006" key="3">
    <source>
        <dbReference type="Google" id="ProtNLM"/>
    </source>
</evidence>
<reference evidence="2" key="1">
    <citation type="journal article" date="2019" name="Int. J. Syst. Evol. Microbiol.">
        <title>The Global Catalogue of Microorganisms (GCM) 10K type strain sequencing project: providing services to taxonomists for standard genome sequencing and annotation.</title>
        <authorList>
            <consortium name="The Broad Institute Genomics Platform"/>
            <consortium name="The Broad Institute Genome Sequencing Center for Infectious Disease"/>
            <person name="Wu L."/>
            <person name="Ma J."/>
        </authorList>
    </citation>
    <scope>NUCLEOTIDE SEQUENCE [LARGE SCALE GENOMIC DNA]</scope>
    <source>
        <strain evidence="2">CGMCC 1.10832</strain>
    </source>
</reference>
<keyword evidence="2" id="KW-1185">Reference proteome</keyword>
<dbReference type="SUPFAM" id="SSF55874">
    <property type="entry name" value="ATPase domain of HSP90 chaperone/DNA topoisomerase II/histidine kinase"/>
    <property type="match status" value="1"/>
</dbReference>
<dbReference type="Proteomes" id="UP000636010">
    <property type="component" value="Unassembled WGS sequence"/>
</dbReference>
<dbReference type="RefSeq" id="WP_188463307.1">
    <property type="nucleotide sequence ID" value="NZ_BAABHU010000006.1"/>
</dbReference>
<organism evidence="1 2">
    <name type="scientific">Marivirga lumbricoides</name>
    <dbReference type="NCBI Taxonomy" id="1046115"/>
    <lineage>
        <taxon>Bacteria</taxon>
        <taxon>Pseudomonadati</taxon>
        <taxon>Bacteroidota</taxon>
        <taxon>Cytophagia</taxon>
        <taxon>Cytophagales</taxon>
        <taxon>Marivirgaceae</taxon>
        <taxon>Marivirga</taxon>
    </lineage>
</organism>
<dbReference type="InterPro" id="IPR036890">
    <property type="entry name" value="HATPase_C_sf"/>
</dbReference>
<dbReference type="EMBL" id="BMEC01000006">
    <property type="protein sequence ID" value="GGC36275.1"/>
    <property type="molecule type" value="Genomic_DNA"/>
</dbReference>
<evidence type="ECO:0000313" key="2">
    <source>
        <dbReference type="Proteomes" id="UP000636010"/>
    </source>
</evidence>